<evidence type="ECO:0000313" key="5">
    <source>
        <dbReference type="Proteomes" id="UP001479436"/>
    </source>
</evidence>
<evidence type="ECO:0000313" key="4">
    <source>
        <dbReference type="EMBL" id="KAK9760508.1"/>
    </source>
</evidence>
<reference evidence="4 5" key="1">
    <citation type="submission" date="2023-04" db="EMBL/GenBank/DDBJ databases">
        <title>Genome of Basidiobolus ranarum AG-B5.</title>
        <authorList>
            <person name="Stajich J.E."/>
            <person name="Carter-House D."/>
            <person name="Gryganskyi A."/>
        </authorList>
    </citation>
    <scope>NUCLEOTIDE SEQUENCE [LARGE SCALE GENOMIC DNA]</scope>
    <source>
        <strain evidence="4 5">AG-B5</strain>
    </source>
</reference>
<feature type="region of interest" description="Disordered" evidence="2">
    <location>
        <begin position="283"/>
        <end position="318"/>
    </location>
</feature>
<feature type="compositionally biased region" description="Polar residues" evidence="2">
    <location>
        <begin position="223"/>
        <end position="240"/>
    </location>
</feature>
<evidence type="ECO:0000256" key="2">
    <source>
        <dbReference type="SAM" id="MobiDB-lite"/>
    </source>
</evidence>
<evidence type="ECO:0000256" key="1">
    <source>
        <dbReference type="PROSITE-ProRule" id="PRU00176"/>
    </source>
</evidence>
<keyword evidence="1" id="KW-0694">RNA-binding</keyword>
<feature type="compositionally biased region" description="Polar residues" evidence="2">
    <location>
        <begin position="1"/>
        <end position="12"/>
    </location>
</feature>
<accession>A0ABR2WG60</accession>
<dbReference type="Proteomes" id="UP001479436">
    <property type="component" value="Unassembled WGS sequence"/>
</dbReference>
<gene>
    <name evidence="4" type="ORF">K7432_015384</name>
</gene>
<name>A0ABR2WG60_9FUNG</name>
<evidence type="ECO:0000259" key="3">
    <source>
        <dbReference type="PROSITE" id="PS50102"/>
    </source>
</evidence>
<dbReference type="InterPro" id="IPR035979">
    <property type="entry name" value="RBD_domain_sf"/>
</dbReference>
<feature type="compositionally biased region" description="Basic and acidic residues" evidence="2">
    <location>
        <begin position="803"/>
        <end position="812"/>
    </location>
</feature>
<organism evidence="4 5">
    <name type="scientific">Basidiobolus ranarum</name>
    <dbReference type="NCBI Taxonomy" id="34480"/>
    <lineage>
        <taxon>Eukaryota</taxon>
        <taxon>Fungi</taxon>
        <taxon>Fungi incertae sedis</taxon>
        <taxon>Zoopagomycota</taxon>
        <taxon>Entomophthoromycotina</taxon>
        <taxon>Basidiobolomycetes</taxon>
        <taxon>Basidiobolales</taxon>
        <taxon>Basidiobolaceae</taxon>
        <taxon>Basidiobolus</taxon>
    </lineage>
</organism>
<feature type="compositionally biased region" description="Polar residues" evidence="2">
    <location>
        <begin position="156"/>
        <end position="166"/>
    </location>
</feature>
<feature type="compositionally biased region" description="Basic and acidic residues" evidence="2">
    <location>
        <begin position="59"/>
        <end position="69"/>
    </location>
</feature>
<dbReference type="PROSITE" id="PS50102">
    <property type="entry name" value="RRM"/>
    <property type="match status" value="1"/>
</dbReference>
<feature type="region of interest" description="Disordered" evidence="2">
    <location>
        <begin position="1"/>
        <end position="255"/>
    </location>
</feature>
<feature type="compositionally biased region" description="Polar residues" evidence="2">
    <location>
        <begin position="26"/>
        <end position="43"/>
    </location>
</feature>
<sequence length="822" mass="90958">MSESNQNPSLLSSVPRKGAPIDVPSRYSTPVGSRVTANKTTATPGARVLRSRTIGADGKATETPREPLARSRAPTSTVDSAKEGITRTRVSSIGAQGPLRRTSVAPRRTATATATSATGETRAVAATTLQPLQRRTSISTRVTSTTETKPLTRTTRASLGTQETKPSTTRSTTTTTSTVRRTSLMTKRTAGPLSTPQSSVRKSSNDIPEIQSSVRATRASIRDTPSQTATRSRLSSVEPSTRSKRTPLVTRKAPETRPMVTPVAAIQSFGHENTTDDVLTQTSKEDISQEGTNQSQTVETSPDTDFNELPWASKSSPIKPKNMVISETLINVSTPRKGTPKRQARSTAKKERRTPFIEGVVNIQPTEVQPEVEEIVESEPVVMTETVEEVVQSEPVVMTETVDEVMDDAADLSKPKEDVRDAKYLAELTGQSIADVESSLALHAPTANGRKRKAPEEMAVKFKKCSRNTYMANTIFLSDLPMYQTRGDITKIIKEMFGDHMDNVQDMVVMNSTLNKSSGTAYIIFKSYEDTMKAKDVKPIGNVKICLMGSPDHMEGALDTFVDPSTKEYTRNVVIERLLTMFTVIKEQGPQTTADIFQLFPPPATKYLDAEKKLTQIGCLFKREFGGICQALKTEPMSSVFRLDGSMISLRVNTFEEAKELLSNHKEGTKKPHVVYPNPSGLPRNVYDAQHVRAFATIMFEKIKDGMELTTTNVYRALESLKYTDHHGEQSSYKKLIHFWFRSISRFLTILPMAQIFSVNPAGKISLKLRAPTLVRYKLDGYKLCVRDQGPNQYETARLKELEEEEAKKQLENEPEAQNMEA</sequence>
<dbReference type="EMBL" id="JASJQH010002069">
    <property type="protein sequence ID" value="KAK9760508.1"/>
    <property type="molecule type" value="Genomic_DNA"/>
</dbReference>
<dbReference type="SUPFAM" id="SSF54928">
    <property type="entry name" value="RNA-binding domain, RBD"/>
    <property type="match status" value="1"/>
</dbReference>
<feature type="compositionally biased region" description="Polar residues" evidence="2">
    <location>
        <begin position="289"/>
        <end position="304"/>
    </location>
</feature>
<proteinExistence type="predicted"/>
<dbReference type="InterPro" id="IPR000504">
    <property type="entry name" value="RRM_dom"/>
</dbReference>
<dbReference type="CDD" id="cd00590">
    <property type="entry name" value="RRM_SF"/>
    <property type="match status" value="1"/>
</dbReference>
<protein>
    <recommendedName>
        <fullName evidence="3">RRM domain-containing protein</fullName>
    </recommendedName>
</protein>
<feature type="domain" description="RRM" evidence="3">
    <location>
        <begin position="473"/>
        <end position="559"/>
    </location>
</feature>
<comment type="caution">
    <text evidence="4">The sequence shown here is derived from an EMBL/GenBank/DDBJ whole genome shotgun (WGS) entry which is preliminary data.</text>
</comment>
<feature type="compositionally biased region" description="Low complexity" evidence="2">
    <location>
        <begin position="134"/>
        <end position="155"/>
    </location>
</feature>
<feature type="compositionally biased region" description="Low complexity" evidence="2">
    <location>
        <begin position="167"/>
        <end position="183"/>
    </location>
</feature>
<feature type="compositionally biased region" description="Low complexity" evidence="2">
    <location>
        <begin position="100"/>
        <end position="123"/>
    </location>
</feature>
<keyword evidence="5" id="KW-1185">Reference proteome</keyword>
<feature type="compositionally biased region" description="Polar residues" evidence="2">
    <location>
        <begin position="192"/>
        <end position="215"/>
    </location>
</feature>
<feature type="region of interest" description="Disordered" evidence="2">
    <location>
        <begin position="803"/>
        <end position="822"/>
    </location>
</feature>